<dbReference type="PROSITE" id="PS51471">
    <property type="entry name" value="FE2OG_OXY"/>
    <property type="match status" value="1"/>
</dbReference>
<dbReference type="Proteomes" id="UP001151287">
    <property type="component" value="Unassembled WGS sequence"/>
</dbReference>
<keyword evidence="8" id="KW-1185">Reference proteome</keyword>
<name>A0A9Q0CXA4_9POAL</name>
<organism evidence="7 8">
    <name type="scientific">Rhynchospora breviuscula</name>
    <dbReference type="NCBI Taxonomy" id="2022672"/>
    <lineage>
        <taxon>Eukaryota</taxon>
        <taxon>Viridiplantae</taxon>
        <taxon>Streptophyta</taxon>
        <taxon>Embryophyta</taxon>
        <taxon>Tracheophyta</taxon>
        <taxon>Spermatophyta</taxon>
        <taxon>Magnoliopsida</taxon>
        <taxon>Liliopsida</taxon>
        <taxon>Poales</taxon>
        <taxon>Cyperaceae</taxon>
        <taxon>Cyperoideae</taxon>
        <taxon>Rhynchosporeae</taxon>
        <taxon>Rhynchospora</taxon>
    </lineage>
</organism>
<dbReference type="InterPro" id="IPR027443">
    <property type="entry name" value="IPNS-like_sf"/>
</dbReference>
<accession>A0A9Q0CXA4</accession>
<dbReference type="InterPro" id="IPR005123">
    <property type="entry name" value="Oxoglu/Fe-dep_dioxygenase_dom"/>
</dbReference>
<evidence type="ECO:0000313" key="7">
    <source>
        <dbReference type="EMBL" id="KAJ1701886.1"/>
    </source>
</evidence>
<dbReference type="Pfam" id="PF03171">
    <property type="entry name" value="2OG-FeII_Oxy"/>
    <property type="match status" value="1"/>
</dbReference>
<dbReference type="AlphaFoldDB" id="A0A9Q0CXA4"/>
<comment type="caution">
    <text evidence="7">The sequence shown here is derived from an EMBL/GenBank/DDBJ whole genome shotgun (WGS) entry which is preliminary data.</text>
</comment>
<dbReference type="PANTHER" id="PTHR10209">
    <property type="entry name" value="OXIDOREDUCTASE, 2OG-FE II OXYGENASE FAMILY PROTEIN"/>
    <property type="match status" value="1"/>
</dbReference>
<keyword evidence="4 5" id="KW-0408">Iron</keyword>
<dbReference type="OrthoDB" id="288590at2759"/>
<proteinExistence type="inferred from homology"/>
<dbReference type="EMBL" id="JAMQYH010000001">
    <property type="protein sequence ID" value="KAJ1701886.1"/>
    <property type="molecule type" value="Genomic_DNA"/>
</dbReference>
<reference evidence="7" key="1">
    <citation type="journal article" date="2022" name="Cell">
        <title>Repeat-based holocentromeres influence genome architecture and karyotype evolution.</title>
        <authorList>
            <person name="Hofstatter P.G."/>
            <person name="Thangavel G."/>
            <person name="Lux T."/>
            <person name="Neumann P."/>
            <person name="Vondrak T."/>
            <person name="Novak P."/>
            <person name="Zhang M."/>
            <person name="Costa L."/>
            <person name="Castellani M."/>
            <person name="Scott A."/>
            <person name="Toegelov H."/>
            <person name="Fuchs J."/>
            <person name="Mata-Sucre Y."/>
            <person name="Dias Y."/>
            <person name="Vanzela A.L.L."/>
            <person name="Huettel B."/>
            <person name="Almeida C.C.S."/>
            <person name="Simkova H."/>
            <person name="Souza G."/>
            <person name="Pedrosa-Harand A."/>
            <person name="Macas J."/>
            <person name="Mayer K.F.X."/>
            <person name="Houben A."/>
            <person name="Marques A."/>
        </authorList>
    </citation>
    <scope>NUCLEOTIDE SEQUENCE</scope>
    <source>
        <strain evidence="7">RhyBre1mFocal</strain>
    </source>
</reference>
<dbReference type="InterPro" id="IPR026992">
    <property type="entry name" value="DIOX_N"/>
</dbReference>
<dbReference type="Pfam" id="PF14226">
    <property type="entry name" value="DIOX_N"/>
    <property type="match status" value="1"/>
</dbReference>
<keyword evidence="2 5" id="KW-0479">Metal-binding</keyword>
<evidence type="ECO:0000256" key="4">
    <source>
        <dbReference type="ARBA" id="ARBA00023004"/>
    </source>
</evidence>
<dbReference type="GO" id="GO:0046872">
    <property type="term" value="F:metal ion binding"/>
    <property type="evidence" value="ECO:0007669"/>
    <property type="project" value="UniProtKB-KW"/>
</dbReference>
<gene>
    <name evidence="7" type="ORF">LUZ63_001665</name>
</gene>
<dbReference type="GO" id="GO:0051213">
    <property type="term" value="F:dioxygenase activity"/>
    <property type="evidence" value="ECO:0007669"/>
    <property type="project" value="UniProtKB-ARBA"/>
</dbReference>
<feature type="domain" description="Fe2OG dioxygenase" evidence="6">
    <location>
        <begin position="215"/>
        <end position="315"/>
    </location>
</feature>
<dbReference type="InterPro" id="IPR044861">
    <property type="entry name" value="IPNS-like_FE2OG_OXY"/>
</dbReference>
<evidence type="ECO:0000256" key="5">
    <source>
        <dbReference type="RuleBase" id="RU003682"/>
    </source>
</evidence>
<evidence type="ECO:0000256" key="1">
    <source>
        <dbReference type="ARBA" id="ARBA00008056"/>
    </source>
</evidence>
<evidence type="ECO:0000256" key="3">
    <source>
        <dbReference type="ARBA" id="ARBA00023002"/>
    </source>
</evidence>
<keyword evidence="3 5" id="KW-0560">Oxidoreductase</keyword>
<evidence type="ECO:0000259" key="6">
    <source>
        <dbReference type="PROSITE" id="PS51471"/>
    </source>
</evidence>
<protein>
    <recommendedName>
        <fullName evidence="6">Fe2OG dioxygenase domain-containing protein</fullName>
    </recommendedName>
</protein>
<dbReference type="SUPFAM" id="SSF51197">
    <property type="entry name" value="Clavaminate synthase-like"/>
    <property type="match status" value="1"/>
</dbReference>
<dbReference type="PANTHER" id="PTHR10209:SF884">
    <property type="entry name" value="1-AMINOCYCLOPROPANE-1-CARBOXYLATE OXIDASE HOMOLOG 1-LIKE"/>
    <property type="match status" value="1"/>
</dbReference>
<dbReference type="FunFam" id="2.60.120.330:FF:000005">
    <property type="entry name" value="1-aminocyclopropane-1-carboxylate oxidase homolog 1"/>
    <property type="match status" value="1"/>
</dbReference>
<dbReference type="Gene3D" id="2.60.120.330">
    <property type="entry name" value="B-lactam Antibiotic, Isopenicillin N Synthase, Chain"/>
    <property type="match status" value="1"/>
</dbReference>
<comment type="similarity">
    <text evidence="1 5">Belongs to the iron/ascorbate-dependent oxidoreductase family.</text>
</comment>
<evidence type="ECO:0000313" key="8">
    <source>
        <dbReference type="Proteomes" id="UP001151287"/>
    </source>
</evidence>
<evidence type="ECO:0000256" key="2">
    <source>
        <dbReference type="ARBA" id="ARBA00022723"/>
    </source>
</evidence>
<sequence>MAMPTDTTGACQTNTILKEFKEFDDTKAGVKGLVDSGIGKIPEFFIQPQELLPKSSEVAPPSLQVPIIDLEAIHKDADSYKQIVQELKQASESWGFFQLVNHNLPKDLLDEVIKGIKEFNEGNKDVKEKLYSRDIKKKVSFASNLSIYQMSAANWRDTLNCLFDDSLDPTEIPLVCRDAFMKYREGLLPVAETLYELLSVALGLPSDHIRGMNCAKTQIFVAHYYPPCPEPQLTLGTSTHTDPSFVTFLLQGSLGGLQILHDDHWVDVTPIPGALVVNIGDLLQLASNDKFKSIKHRVLANTRGPRISLATFLVPAFDKKKPFGPIKELLSDKNTPLYKEVLATDYLKSYVSKGLNSSALSYFKL</sequence>